<dbReference type="EMBL" id="JACHHV010000017">
    <property type="protein sequence ID" value="MBB5888229.1"/>
    <property type="molecule type" value="Genomic_DNA"/>
</dbReference>
<dbReference type="CDD" id="cd00077">
    <property type="entry name" value="HDc"/>
    <property type="match status" value="1"/>
</dbReference>
<dbReference type="PANTHER" id="PTHR33594:SF1">
    <property type="entry name" value="HD_PDEASE DOMAIN-CONTAINING PROTEIN"/>
    <property type="match status" value="1"/>
</dbReference>
<comment type="caution">
    <text evidence="2">The sequence shown here is derived from an EMBL/GenBank/DDBJ whole genome shotgun (WGS) entry which is preliminary data.</text>
</comment>
<dbReference type="InterPro" id="IPR006674">
    <property type="entry name" value="HD_domain"/>
</dbReference>
<dbReference type="Proteomes" id="UP000562464">
    <property type="component" value="Unassembled WGS sequence"/>
</dbReference>
<evidence type="ECO:0000313" key="3">
    <source>
        <dbReference type="Proteomes" id="UP000562464"/>
    </source>
</evidence>
<gene>
    <name evidence="2" type="ORF">HNQ37_001121</name>
</gene>
<sequence>MIGIGKMIDLDKIANFAREIHSVNNNGHAFDHIERVVALAKKILIAETSADDELVLVSCYLHDTYDEKLTTDVPAQKANVKAFLLTLTNEVFIEKTFEIIDHMSFSSNLEQKFILDINGKIVQDADRLDAMGAWGIVRTLEYGWSRGREFYNPDIQVQKYLSKSDYHGQEKNTTINHFYEKLFLLKDLLNTAEGQRLGSQRHQIMLDFVSSIEREYDETHPSAFHKNL</sequence>
<organism evidence="2 3">
    <name type="scientific">Lactovum miscens</name>
    <dbReference type="NCBI Taxonomy" id="190387"/>
    <lineage>
        <taxon>Bacteria</taxon>
        <taxon>Bacillati</taxon>
        <taxon>Bacillota</taxon>
        <taxon>Bacilli</taxon>
        <taxon>Lactobacillales</taxon>
        <taxon>Streptococcaceae</taxon>
        <taxon>Lactovum</taxon>
    </lineage>
</organism>
<dbReference type="Gene3D" id="1.10.472.50">
    <property type="entry name" value="HD-domain/PDEase-like"/>
    <property type="match status" value="1"/>
</dbReference>
<dbReference type="InterPro" id="IPR003607">
    <property type="entry name" value="HD/PDEase_dom"/>
</dbReference>
<dbReference type="SUPFAM" id="SSF109604">
    <property type="entry name" value="HD-domain/PDEase-like"/>
    <property type="match status" value="1"/>
</dbReference>
<keyword evidence="3" id="KW-1185">Reference proteome</keyword>
<reference evidence="2 3" key="1">
    <citation type="submission" date="2020-08" db="EMBL/GenBank/DDBJ databases">
        <title>Genomic Encyclopedia of Type Strains, Phase IV (KMG-IV): sequencing the most valuable type-strain genomes for metagenomic binning, comparative biology and taxonomic classification.</title>
        <authorList>
            <person name="Goeker M."/>
        </authorList>
    </citation>
    <scope>NUCLEOTIDE SEQUENCE [LARGE SCALE GENOMIC DNA]</scope>
    <source>
        <strain evidence="2 3">DSM 14925</strain>
    </source>
</reference>
<dbReference type="Pfam" id="PF01966">
    <property type="entry name" value="HD"/>
    <property type="match status" value="1"/>
</dbReference>
<accession>A0A841CA11</accession>
<dbReference type="PANTHER" id="PTHR33594">
    <property type="entry name" value="SUPERFAMILY HYDROLASE, PUTATIVE (AFU_ORTHOLOGUE AFUA_1G03035)-RELATED"/>
    <property type="match status" value="1"/>
</dbReference>
<protein>
    <recommendedName>
        <fullName evidence="1">HD/PDEase domain-containing protein</fullName>
    </recommendedName>
</protein>
<evidence type="ECO:0000259" key="1">
    <source>
        <dbReference type="SMART" id="SM00471"/>
    </source>
</evidence>
<feature type="domain" description="HD/PDEase" evidence="1">
    <location>
        <begin position="25"/>
        <end position="140"/>
    </location>
</feature>
<dbReference type="Gene3D" id="1.20.58.1910">
    <property type="match status" value="1"/>
</dbReference>
<dbReference type="SMART" id="SM00471">
    <property type="entry name" value="HDc"/>
    <property type="match status" value="1"/>
</dbReference>
<name>A0A841CA11_9LACT</name>
<dbReference type="AlphaFoldDB" id="A0A841CA11"/>
<evidence type="ECO:0000313" key="2">
    <source>
        <dbReference type="EMBL" id="MBB5888229.1"/>
    </source>
</evidence>
<proteinExistence type="predicted"/>